<sequence>MTSPDSDLLWSDAHGTYDISFLAASVRHDFSLSKHLDKKLTGGLLSTFSSAWAQCDPTEKKAYLLEQHELAHHALMYSTPAGVFNWRLNQTIFRDILFVLKKYKEASGHFPEFQSPRSFFNRVTWKGAFRADVDPQSAQTKAYVIHTIEALEKLIQLRAIFFGNGAATKYSELTMGELVNLMNSSYAYLMDRCDCSLVRT</sequence>
<proteinExistence type="predicted"/>
<dbReference type="EMBL" id="WWCN01000024">
    <property type="protein sequence ID" value="MYM26271.1"/>
    <property type="molecule type" value="Genomic_DNA"/>
</dbReference>
<dbReference type="AlphaFoldDB" id="A0A6L8KNZ6"/>
<reference evidence="1 2" key="1">
    <citation type="submission" date="2019-12" db="EMBL/GenBank/DDBJ databases">
        <title>Novel species isolated from a subtropical stream in China.</title>
        <authorList>
            <person name="Lu H."/>
        </authorList>
    </citation>
    <scope>NUCLEOTIDE SEQUENCE [LARGE SCALE GENOMIC DNA]</scope>
    <source>
        <strain evidence="1 2">FT135W</strain>
    </source>
</reference>
<gene>
    <name evidence="1" type="ORF">GTP46_26935</name>
</gene>
<comment type="caution">
    <text evidence="1">The sequence shown here is derived from an EMBL/GenBank/DDBJ whole genome shotgun (WGS) entry which is preliminary data.</text>
</comment>
<name>A0A6L8KNZ6_9BURK</name>
<dbReference type="Proteomes" id="UP000479335">
    <property type="component" value="Unassembled WGS sequence"/>
</dbReference>
<evidence type="ECO:0000313" key="1">
    <source>
        <dbReference type="EMBL" id="MYM26271.1"/>
    </source>
</evidence>
<protein>
    <submittedName>
        <fullName evidence="1">Uncharacterized protein</fullName>
    </submittedName>
</protein>
<organism evidence="1 2">
    <name type="scientific">Duganella flavida</name>
    <dbReference type="NCBI Taxonomy" id="2692175"/>
    <lineage>
        <taxon>Bacteria</taxon>
        <taxon>Pseudomonadati</taxon>
        <taxon>Pseudomonadota</taxon>
        <taxon>Betaproteobacteria</taxon>
        <taxon>Burkholderiales</taxon>
        <taxon>Oxalobacteraceae</taxon>
        <taxon>Telluria group</taxon>
        <taxon>Duganella</taxon>
    </lineage>
</organism>
<evidence type="ECO:0000313" key="2">
    <source>
        <dbReference type="Proteomes" id="UP000479335"/>
    </source>
</evidence>
<keyword evidence="2" id="KW-1185">Reference proteome</keyword>
<accession>A0A6L8KNZ6</accession>
<dbReference type="RefSeq" id="WP_161009707.1">
    <property type="nucleotide sequence ID" value="NZ_WWCN01000024.1"/>
</dbReference>